<dbReference type="GO" id="GO:0005886">
    <property type="term" value="C:plasma membrane"/>
    <property type="evidence" value="ECO:0007669"/>
    <property type="project" value="UniProtKB-SubCell"/>
</dbReference>
<accession>A0A1G9GT54</accession>
<dbReference type="SUPFAM" id="SSF55785">
    <property type="entry name" value="PYP-like sensor domain (PAS domain)"/>
    <property type="match status" value="1"/>
</dbReference>
<dbReference type="STRING" id="48727.SAMN05192555_102246"/>
<dbReference type="Pfam" id="PF00990">
    <property type="entry name" value="GGDEF"/>
    <property type="match status" value="1"/>
</dbReference>
<evidence type="ECO:0000256" key="4">
    <source>
        <dbReference type="ARBA" id="ARBA00022475"/>
    </source>
</evidence>
<dbReference type="PROSITE" id="PS50887">
    <property type="entry name" value="GGDEF"/>
    <property type="match status" value="1"/>
</dbReference>
<evidence type="ECO:0000256" key="2">
    <source>
        <dbReference type="ARBA" id="ARBA00004651"/>
    </source>
</evidence>
<keyword evidence="4" id="KW-1003">Cell membrane</keyword>
<dbReference type="SMART" id="SM00086">
    <property type="entry name" value="PAC"/>
    <property type="match status" value="1"/>
</dbReference>
<evidence type="ECO:0000256" key="1">
    <source>
        <dbReference type="ARBA" id="ARBA00001946"/>
    </source>
</evidence>
<comment type="catalytic activity">
    <reaction evidence="8">
        <text>2 GTP = 3',3'-c-di-GMP + 2 diphosphate</text>
        <dbReference type="Rhea" id="RHEA:24898"/>
        <dbReference type="ChEBI" id="CHEBI:33019"/>
        <dbReference type="ChEBI" id="CHEBI:37565"/>
        <dbReference type="ChEBI" id="CHEBI:58805"/>
        <dbReference type="EC" id="2.7.7.65"/>
    </reaction>
</comment>
<dbReference type="SMART" id="SM00091">
    <property type="entry name" value="PAS"/>
    <property type="match status" value="1"/>
</dbReference>
<organism evidence="14 15">
    <name type="scientific">Franzmannia pantelleriensis</name>
    <dbReference type="NCBI Taxonomy" id="48727"/>
    <lineage>
        <taxon>Bacteria</taxon>
        <taxon>Pseudomonadati</taxon>
        <taxon>Pseudomonadota</taxon>
        <taxon>Gammaproteobacteria</taxon>
        <taxon>Oceanospirillales</taxon>
        <taxon>Halomonadaceae</taxon>
        <taxon>Franzmannia</taxon>
    </lineage>
</organism>
<evidence type="ECO:0000256" key="6">
    <source>
        <dbReference type="ARBA" id="ARBA00022989"/>
    </source>
</evidence>
<comment type="cofactor">
    <cofactor evidence="1">
        <name>Mg(2+)</name>
        <dbReference type="ChEBI" id="CHEBI:18420"/>
    </cofactor>
</comment>
<evidence type="ECO:0000256" key="3">
    <source>
        <dbReference type="ARBA" id="ARBA00012528"/>
    </source>
</evidence>
<dbReference type="GO" id="GO:0007165">
    <property type="term" value="P:signal transduction"/>
    <property type="evidence" value="ECO:0007669"/>
    <property type="project" value="InterPro"/>
</dbReference>
<keyword evidence="5 9" id="KW-0812">Transmembrane</keyword>
<proteinExistence type="predicted"/>
<name>A0A1G9GT54_9GAMM</name>
<keyword evidence="6 9" id="KW-1133">Transmembrane helix</keyword>
<dbReference type="CDD" id="cd18774">
    <property type="entry name" value="PDC2_HK_sensor"/>
    <property type="match status" value="1"/>
</dbReference>
<feature type="domain" description="HAMP" evidence="12">
    <location>
        <begin position="322"/>
        <end position="377"/>
    </location>
</feature>
<reference evidence="15" key="1">
    <citation type="submission" date="2016-10" db="EMBL/GenBank/DDBJ databases">
        <authorList>
            <person name="Varghese N."/>
            <person name="Submissions S."/>
        </authorList>
    </citation>
    <scope>NUCLEOTIDE SEQUENCE [LARGE SCALE GENOMIC DNA]</scope>
    <source>
        <strain evidence="15">AAP</strain>
    </source>
</reference>
<evidence type="ECO:0000313" key="14">
    <source>
        <dbReference type="EMBL" id="SDL03880.1"/>
    </source>
</evidence>
<feature type="domain" description="GGDEF" evidence="13">
    <location>
        <begin position="535"/>
        <end position="668"/>
    </location>
</feature>
<evidence type="ECO:0000259" key="12">
    <source>
        <dbReference type="PROSITE" id="PS50885"/>
    </source>
</evidence>
<dbReference type="SUPFAM" id="SSF55073">
    <property type="entry name" value="Nucleotide cyclase"/>
    <property type="match status" value="1"/>
</dbReference>
<dbReference type="InterPro" id="IPR000160">
    <property type="entry name" value="GGDEF_dom"/>
</dbReference>
<dbReference type="FunFam" id="3.30.70.270:FF:000001">
    <property type="entry name" value="Diguanylate cyclase domain protein"/>
    <property type="match status" value="1"/>
</dbReference>
<dbReference type="NCBIfam" id="TIGR00229">
    <property type="entry name" value="sensory_box"/>
    <property type="match status" value="1"/>
</dbReference>
<protein>
    <recommendedName>
        <fullName evidence="3">diguanylate cyclase</fullName>
        <ecNumber evidence="3">2.7.7.65</ecNumber>
    </recommendedName>
</protein>
<dbReference type="InterPro" id="IPR003660">
    <property type="entry name" value="HAMP_dom"/>
</dbReference>
<evidence type="ECO:0000256" key="7">
    <source>
        <dbReference type="ARBA" id="ARBA00023136"/>
    </source>
</evidence>
<dbReference type="InterPro" id="IPR050469">
    <property type="entry name" value="Diguanylate_Cyclase"/>
</dbReference>
<evidence type="ECO:0000256" key="9">
    <source>
        <dbReference type="SAM" id="Phobius"/>
    </source>
</evidence>
<feature type="domain" description="PAC" evidence="11">
    <location>
        <begin position="452"/>
        <end position="503"/>
    </location>
</feature>
<dbReference type="Gene3D" id="6.10.340.10">
    <property type="match status" value="1"/>
</dbReference>
<dbReference type="CDD" id="cd01949">
    <property type="entry name" value="GGDEF"/>
    <property type="match status" value="1"/>
</dbReference>
<dbReference type="SMART" id="SM00267">
    <property type="entry name" value="GGDEF"/>
    <property type="match status" value="1"/>
</dbReference>
<dbReference type="Pfam" id="PF02743">
    <property type="entry name" value="dCache_1"/>
    <property type="match status" value="1"/>
</dbReference>
<dbReference type="InterPro" id="IPR001610">
    <property type="entry name" value="PAC"/>
</dbReference>
<dbReference type="Gene3D" id="3.30.450.20">
    <property type="entry name" value="PAS domain"/>
    <property type="match status" value="2"/>
</dbReference>
<dbReference type="PANTHER" id="PTHR45138">
    <property type="entry name" value="REGULATORY COMPONENTS OF SENSORY TRANSDUCTION SYSTEM"/>
    <property type="match status" value="1"/>
</dbReference>
<evidence type="ECO:0000256" key="8">
    <source>
        <dbReference type="ARBA" id="ARBA00034247"/>
    </source>
</evidence>
<comment type="subcellular location">
    <subcellularLocation>
        <location evidence="2">Cell membrane</location>
        <topology evidence="2">Multi-pass membrane protein</topology>
    </subcellularLocation>
</comment>
<evidence type="ECO:0000256" key="5">
    <source>
        <dbReference type="ARBA" id="ARBA00022692"/>
    </source>
</evidence>
<dbReference type="PROSITE" id="PS50113">
    <property type="entry name" value="PAC"/>
    <property type="match status" value="1"/>
</dbReference>
<dbReference type="PROSITE" id="PS50885">
    <property type="entry name" value="HAMP"/>
    <property type="match status" value="1"/>
</dbReference>
<dbReference type="InterPro" id="IPR029787">
    <property type="entry name" value="Nucleotide_cyclase"/>
</dbReference>
<dbReference type="Pfam" id="PF08448">
    <property type="entry name" value="PAS_4"/>
    <property type="match status" value="1"/>
</dbReference>
<evidence type="ECO:0000259" key="13">
    <source>
        <dbReference type="PROSITE" id="PS50887"/>
    </source>
</evidence>
<evidence type="ECO:0000259" key="11">
    <source>
        <dbReference type="PROSITE" id="PS50113"/>
    </source>
</evidence>
<dbReference type="Gene3D" id="3.30.70.270">
    <property type="match status" value="1"/>
</dbReference>
<dbReference type="InterPro" id="IPR033479">
    <property type="entry name" value="dCache_1"/>
</dbReference>
<dbReference type="EMBL" id="FNGH01000002">
    <property type="protein sequence ID" value="SDL03880.1"/>
    <property type="molecule type" value="Genomic_DNA"/>
</dbReference>
<dbReference type="InterPro" id="IPR043128">
    <property type="entry name" value="Rev_trsase/Diguanyl_cyclase"/>
</dbReference>
<dbReference type="CDD" id="cd12914">
    <property type="entry name" value="PDC1_DGC_like"/>
    <property type="match status" value="1"/>
</dbReference>
<dbReference type="Proteomes" id="UP000199107">
    <property type="component" value="Unassembled WGS sequence"/>
</dbReference>
<dbReference type="NCBIfam" id="TIGR00254">
    <property type="entry name" value="GGDEF"/>
    <property type="match status" value="1"/>
</dbReference>
<dbReference type="CDD" id="cd00130">
    <property type="entry name" value="PAS"/>
    <property type="match status" value="1"/>
</dbReference>
<dbReference type="InterPro" id="IPR013656">
    <property type="entry name" value="PAS_4"/>
</dbReference>
<dbReference type="InterPro" id="IPR000014">
    <property type="entry name" value="PAS"/>
</dbReference>
<feature type="transmembrane region" description="Helical" evidence="9">
    <location>
        <begin position="27"/>
        <end position="47"/>
    </location>
</feature>
<dbReference type="PROSITE" id="PS50112">
    <property type="entry name" value="PAS"/>
    <property type="match status" value="1"/>
</dbReference>
<feature type="domain" description="PAS" evidence="10">
    <location>
        <begin position="379"/>
        <end position="449"/>
    </location>
</feature>
<dbReference type="EC" id="2.7.7.65" evidence="3"/>
<evidence type="ECO:0000259" key="10">
    <source>
        <dbReference type="PROSITE" id="PS50112"/>
    </source>
</evidence>
<sequence length="671" mass="75010">MIDSRLMIRLISKTLRRRVLNSLHSRLVIGTSVGWLLLIMAIILVAVRSGDQLAGQTNRAHLEYEAELIARHIEEAVEVRTDALQRLAERVSQAPYQAPGVAETLLQENDGLMAFFDALVVISADGEVLADRPALPGRRGLDVTEREYFRHIQHVRRPYVSEPFTGAASDLPLVMIGVPILDEGRFLGMVGGVVSVEDGSFFAGLRRIRIGHSGFAALATASGLVLSHPNQELIMQPVPSAATHPELDLALSGWQGAAEGRLLDGTRALHAYRQVWSANWVVGVYLPRTQMMGPVEAFLRQQQWVGVITVLLMLPLLWLGLKLLLRPLHRLERQIARVAQGTARRVDLRTGMRELQQVADTFNSLERQREQAKSMLQDRQAFLDAVLDSSPTGLFICNLGGQIVYMNPALKALTGHDLTVYRDGDIFDYLHVDELNDVQDLWRHTLESGRPFSRQMRYHAANGQTLWLEVKVSRVDDGEAPLGYVGTVKDITDSRQREALQRWEAEHDPLTGLLNRRGFERRLEDALADWKKAGTPSALLMFDLDHFKPINDQGGHALGDEMLRRIAQVLAWEVRNSDHVARQGGDEFAVLLPSCSLKQAQRLAEQLRQAISEIYVEHEDSTYHVTMSMGLTAFIESDEDIETVLARADEASYRAKAAGRNRIVDAVERSG</sequence>
<dbReference type="GO" id="GO:0052621">
    <property type="term" value="F:diguanylate cyclase activity"/>
    <property type="evidence" value="ECO:0007669"/>
    <property type="project" value="UniProtKB-EC"/>
</dbReference>
<keyword evidence="7 9" id="KW-0472">Membrane</keyword>
<evidence type="ECO:0000313" key="15">
    <source>
        <dbReference type="Proteomes" id="UP000199107"/>
    </source>
</evidence>
<dbReference type="AlphaFoldDB" id="A0A1G9GT54"/>
<dbReference type="PANTHER" id="PTHR45138:SF9">
    <property type="entry name" value="DIGUANYLATE CYCLASE DGCM-RELATED"/>
    <property type="match status" value="1"/>
</dbReference>
<dbReference type="InterPro" id="IPR035965">
    <property type="entry name" value="PAS-like_dom_sf"/>
</dbReference>
<gene>
    <name evidence="14" type="ORF">SAMN05192555_102246</name>
</gene>
<dbReference type="InterPro" id="IPR000700">
    <property type="entry name" value="PAS-assoc_C"/>
</dbReference>
<keyword evidence="15" id="KW-1185">Reference proteome</keyword>